<dbReference type="EMBL" id="JBHUME010000019">
    <property type="protein sequence ID" value="MFD2615482.1"/>
    <property type="molecule type" value="Genomic_DNA"/>
</dbReference>
<evidence type="ECO:0000313" key="3">
    <source>
        <dbReference type="EMBL" id="MFD2615482.1"/>
    </source>
</evidence>
<feature type="region of interest" description="Disordered" evidence="1">
    <location>
        <begin position="23"/>
        <end position="62"/>
    </location>
</feature>
<name>A0ABW5PJ79_9BACL</name>
<dbReference type="Pfam" id="PF20316">
    <property type="entry name" value="DUF6612"/>
    <property type="match status" value="1"/>
</dbReference>
<accession>A0ABW5PJ79</accession>
<proteinExistence type="predicted"/>
<dbReference type="RefSeq" id="WP_377607398.1">
    <property type="nucleotide sequence ID" value="NZ_JBHUME010000019.1"/>
</dbReference>
<feature type="region of interest" description="Disordered" evidence="1">
    <location>
        <begin position="286"/>
        <end position="305"/>
    </location>
</feature>
<sequence length="305" mass="33309">MKKWTIALVSAVLLAGLTACTDSGNNGKTADKPEAGQTNTDKGQNGNGQGNTESAVKGDPASIKEAVQASAEAKSFSLAMNIKQSMTQEADLIDMDSRMKLDIIKQPFAMYQNVVMNIGGEEDTKFDAYMTDTEYFAHDLITEDWTKMPKESIAEIKATFSKMQTDPGAELTKLTPYLSQMKAEEKDGKRVYSVNLTGTGYETILDDLVKGLIGDRPDADAILKTAKVQKLQYTATVDSATKLPQQIHILTDVVLTVDGKMIGLKQDIKADYSGYNEVKPIAVPEEGRKNALLPPTEEELQDIQQ</sequence>
<feature type="compositionally biased region" description="Polar residues" evidence="1">
    <location>
        <begin position="36"/>
        <end position="54"/>
    </location>
</feature>
<evidence type="ECO:0000256" key="2">
    <source>
        <dbReference type="SAM" id="SignalP"/>
    </source>
</evidence>
<feature type="signal peptide" evidence="2">
    <location>
        <begin position="1"/>
        <end position="21"/>
    </location>
</feature>
<dbReference type="Proteomes" id="UP001597541">
    <property type="component" value="Unassembled WGS sequence"/>
</dbReference>
<feature type="chain" id="PRO_5046637230" evidence="2">
    <location>
        <begin position="22"/>
        <end position="305"/>
    </location>
</feature>
<dbReference type="Gene3D" id="2.50.20.20">
    <property type="match status" value="1"/>
</dbReference>
<dbReference type="InterPro" id="IPR046720">
    <property type="entry name" value="DUF6612"/>
</dbReference>
<keyword evidence="4" id="KW-1185">Reference proteome</keyword>
<organism evidence="3 4">
    <name type="scientific">Paenibacillus gansuensis</name>
    <dbReference type="NCBI Taxonomy" id="306542"/>
    <lineage>
        <taxon>Bacteria</taxon>
        <taxon>Bacillati</taxon>
        <taxon>Bacillota</taxon>
        <taxon>Bacilli</taxon>
        <taxon>Bacillales</taxon>
        <taxon>Paenibacillaceae</taxon>
        <taxon>Paenibacillus</taxon>
    </lineage>
</organism>
<comment type="caution">
    <text evidence="3">The sequence shown here is derived from an EMBL/GenBank/DDBJ whole genome shotgun (WGS) entry which is preliminary data.</text>
</comment>
<gene>
    <name evidence="3" type="ORF">ACFSUF_24045</name>
</gene>
<feature type="compositionally biased region" description="Acidic residues" evidence="1">
    <location>
        <begin position="296"/>
        <end position="305"/>
    </location>
</feature>
<dbReference type="PROSITE" id="PS51257">
    <property type="entry name" value="PROKAR_LIPOPROTEIN"/>
    <property type="match status" value="1"/>
</dbReference>
<keyword evidence="2" id="KW-0732">Signal</keyword>
<evidence type="ECO:0000256" key="1">
    <source>
        <dbReference type="SAM" id="MobiDB-lite"/>
    </source>
</evidence>
<protein>
    <submittedName>
        <fullName evidence="3">DUF6612 family protein</fullName>
    </submittedName>
</protein>
<evidence type="ECO:0000313" key="4">
    <source>
        <dbReference type="Proteomes" id="UP001597541"/>
    </source>
</evidence>
<reference evidence="4" key="1">
    <citation type="journal article" date="2019" name="Int. J. Syst. Evol. Microbiol.">
        <title>The Global Catalogue of Microorganisms (GCM) 10K type strain sequencing project: providing services to taxonomists for standard genome sequencing and annotation.</title>
        <authorList>
            <consortium name="The Broad Institute Genomics Platform"/>
            <consortium name="The Broad Institute Genome Sequencing Center for Infectious Disease"/>
            <person name="Wu L."/>
            <person name="Ma J."/>
        </authorList>
    </citation>
    <scope>NUCLEOTIDE SEQUENCE [LARGE SCALE GENOMIC DNA]</scope>
    <source>
        <strain evidence="4">KCTC 3950</strain>
    </source>
</reference>